<dbReference type="InterPro" id="IPR036236">
    <property type="entry name" value="Znf_C2H2_sf"/>
</dbReference>
<keyword evidence="5" id="KW-0862">Zinc</keyword>
<feature type="domain" description="C2H2-type" evidence="8">
    <location>
        <begin position="281"/>
        <end position="305"/>
    </location>
</feature>
<dbReference type="Pfam" id="PF12874">
    <property type="entry name" value="zf-met"/>
    <property type="match status" value="4"/>
</dbReference>
<feature type="domain" description="U1-type" evidence="9">
    <location>
        <begin position="381"/>
        <end position="415"/>
    </location>
</feature>
<organism evidence="10 11">
    <name type="scientific">Cephalotus follicularis</name>
    <name type="common">Albany pitcher plant</name>
    <dbReference type="NCBI Taxonomy" id="3775"/>
    <lineage>
        <taxon>Eukaryota</taxon>
        <taxon>Viridiplantae</taxon>
        <taxon>Streptophyta</taxon>
        <taxon>Embryophyta</taxon>
        <taxon>Tracheophyta</taxon>
        <taxon>Spermatophyta</taxon>
        <taxon>Magnoliopsida</taxon>
        <taxon>eudicotyledons</taxon>
        <taxon>Gunneridae</taxon>
        <taxon>Pentapetalae</taxon>
        <taxon>rosids</taxon>
        <taxon>fabids</taxon>
        <taxon>Oxalidales</taxon>
        <taxon>Cephalotaceae</taxon>
        <taxon>Cephalotus</taxon>
    </lineage>
</organism>
<feature type="domain" description="C2H2-type" evidence="8">
    <location>
        <begin position="132"/>
        <end position="156"/>
    </location>
</feature>
<evidence type="ECO:0000256" key="4">
    <source>
        <dbReference type="ARBA" id="ARBA00022771"/>
    </source>
</evidence>
<feature type="domain" description="C2H2-type" evidence="8">
    <location>
        <begin position="217"/>
        <end position="241"/>
    </location>
</feature>
<comment type="subcellular location">
    <subcellularLocation>
        <location evidence="1">Nucleus</location>
    </subcellularLocation>
</comment>
<dbReference type="Gene3D" id="3.30.160.60">
    <property type="entry name" value="Classic Zinc Finger"/>
    <property type="match status" value="4"/>
</dbReference>
<dbReference type="GO" id="GO:0008270">
    <property type="term" value="F:zinc ion binding"/>
    <property type="evidence" value="ECO:0007669"/>
    <property type="project" value="UniProtKB-KW"/>
</dbReference>
<feature type="domain" description="U1-type" evidence="9">
    <location>
        <begin position="278"/>
        <end position="312"/>
    </location>
</feature>
<dbReference type="SMART" id="SM00451">
    <property type="entry name" value="ZnF_U1"/>
    <property type="match status" value="4"/>
</dbReference>
<dbReference type="InterPro" id="IPR013087">
    <property type="entry name" value="Znf_C2H2_type"/>
</dbReference>
<dbReference type="SUPFAM" id="SSF57667">
    <property type="entry name" value="beta-beta-alpha zinc fingers"/>
    <property type="match status" value="4"/>
</dbReference>
<dbReference type="PANTHER" id="PTHR46144:SF6">
    <property type="entry name" value="C2H2-TYPE DOMAIN-CONTAINING PROTEIN"/>
    <property type="match status" value="1"/>
</dbReference>
<gene>
    <name evidence="10" type="ORF">CFOL_v3_25045</name>
</gene>
<evidence type="ECO:0000256" key="6">
    <source>
        <dbReference type="ARBA" id="ARBA00023242"/>
    </source>
</evidence>
<evidence type="ECO:0000256" key="5">
    <source>
        <dbReference type="ARBA" id="ARBA00022833"/>
    </source>
</evidence>
<protein>
    <submittedName>
        <fullName evidence="10">Zf-met domain-containing protein</fullName>
    </submittedName>
</protein>
<dbReference type="InParanoid" id="A0A1Q3CNA1"/>
<dbReference type="InterPro" id="IPR051868">
    <property type="entry name" value="ZN346_ZMAT4"/>
</dbReference>
<evidence type="ECO:0000256" key="7">
    <source>
        <dbReference type="SAM" id="MobiDB-lite"/>
    </source>
</evidence>
<feature type="domain" description="U1-type" evidence="9">
    <location>
        <begin position="214"/>
        <end position="248"/>
    </location>
</feature>
<keyword evidence="3" id="KW-0677">Repeat</keyword>
<keyword evidence="2" id="KW-0479">Metal-binding</keyword>
<dbReference type="GO" id="GO:0005634">
    <property type="term" value="C:nucleus"/>
    <property type="evidence" value="ECO:0007669"/>
    <property type="project" value="UniProtKB-SubCell"/>
</dbReference>
<feature type="region of interest" description="Disordered" evidence="7">
    <location>
        <begin position="331"/>
        <end position="368"/>
    </location>
</feature>
<dbReference type="AlphaFoldDB" id="A0A1Q3CNA1"/>
<reference evidence="11" key="1">
    <citation type="submission" date="2016-04" db="EMBL/GenBank/DDBJ databases">
        <title>Cephalotus genome sequencing.</title>
        <authorList>
            <person name="Fukushima K."/>
            <person name="Hasebe M."/>
            <person name="Fang X."/>
        </authorList>
    </citation>
    <scope>NUCLEOTIDE SEQUENCE [LARGE SCALE GENOMIC DNA]</scope>
    <source>
        <strain evidence="11">cv. St1</strain>
    </source>
</reference>
<evidence type="ECO:0000313" key="11">
    <source>
        <dbReference type="Proteomes" id="UP000187406"/>
    </source>
</evidence>
<keyword evidence="11" id="KW-1185">Reference proteome</keyword>
<evidence type="ECO:0000259" key="8">
    <source>
        <dbReference type="SMART" id="SM00355"/>
    </source>
</evidence>
<keyword evidence="6" id="KW-0539">Nucleus</keyword>
<feature type="domain" description="U1-type" evidence="9">
    <location>
        <begin position="129"/>
        <end position="163"/>
    </location>
</feature>
<evidence type="ECO:0000256" key="3">
    <source>
        <dbReference type="ARBA" id="ARBA00022737"/>
    </source>
</evidence>
<comment type="caution">
    <text evidence="10">The sequence shown here is derived from an EMBL/GenBank/DDBJ whole genome shotgun (WGS) entry which is preliminary data.</text>
</comment>
<dbReference type="OrthoDB" id="434647at2759"/>
<name>A0A1Q3CNA1_CEPFO</name>
<evidence type="ECO:0000259" key="9">
    <source>
        <dbReference type="SMART" id="SM00451"/>
    </source>
</evidence>
<dbReference type="GO" id="GO:0003676">
    <property type="term" value="F:nucleic acid binding"/>
    <property type="evidence" value="ECO:0007669"/>
    <property type="project" value="InterPro"/>
</dbReference>
<feature type="domain" description="C2H2-type" evidence="8">
    <location>
        <begin position="384"/>
        <end position="408"/>
    </location>
</feature>
<dbReference type="EMBL" id="BDDD01002444">
    <property type="protein sequence ID" value="GAV81591.1"/>
    <property type="molecule type" value="Genomic_DNA"/>
</dbReference>
<sequence>MFPHHQQQPSFTYFSHQAQSTDPNAYLSIPHQALLPDPSLHPPGTDPYANLGRYPLTNVGIGSQAHLYGDPNVGSQSWITSQADPIRYESYDATSLLSKSLDSSINTNLVHQPLVNYVAGGIPMQNNANQSFCCDVCKIDCNSKDVFQTHISGKKHQKNMAATLPQFSNTIKSIGSLGQMGIGQQITFGASGVAASQELEIKKQKLLGGGAAADSVRFCTVCNVACNSQEVFAKHLSGRKHAAQAGLMSLDGIGSYFAAIKAQNNSFWSKGPKKNKFNQSAWCDVCKINCNNNDAYTKHLLGKKHQKNLEKLGKSKNGNIDTALSAAPAVPMIGPVENPKAKENPSVDSQKSQKRSAEPLAPAEDLETKKRKVVEGGAAIGDVRVCTICNVVCNSQTVFNSHLTGQKHAAMLKKAAEATMAAAAKSVNV</sequence>
<keyword evidence="4" id="KW-0863">Zinc-finger</keyword>
<dbReference type="InterPro" id="IPR003604">
    <property type="entry name" value="Matrin/U1-like-C_Znf_C2H2"/>
</dbReference>
<dbReference type="SMART" id="SM00355">
    <property type="entry name" value="ZnF_C2H2"/>
    <property type="match status" value="4"/>
</dbReference>
<proteinExistence type="predicted"/>
<accession>A0A1Q3CNA1</accession>
<evidence type="ECO:0000256" key="1">
    <source>
        <dbReference type="ARBA" id="ARBA00004123"/>
    </source>
</evidence>
<dbReference type="PANTHER" id="PTHR46144">
    <property type="entry name" value="ZINC FINGER PROTEIN 385B-LIKE"/>
    <property type="match status" value="1"/>
</dbReference>
<evidence type="ECO:0000256" key="2">
    <source>
        <dbReference type="ARBA" id="ARBA00022723"/>
    </source>
</evidence>
<dbReference type="Proteomes" id="UP000187406">
    <property type="component" value="Unassembled WGS sequence"/>
</dbReference>
<evidence type="ECO:0000313" key="10">
    <source>
        <dbReference type="EMBL" id="GAV81591.1"/>
    </source>
</evidence>